<dbReference type="InterPro" id="IPR049492">
    <property type="entry name" value="BD-FAE-like_dom"/>
</dbReference>
<sequence length="360" mass="41157">MGSPWLWSYYRRCNTWRYYRKTCFRPHHIRRNVMFSTNKNRKIGMLIFLFVVSFIVGMLINIQRLGSLPMKLIQVEWNDTVGCVYENLDYENPSDHKYDLYVPKNLDTPESKCLILYIHGGSFNSGSKEDGDAWCKYYTSKGYVTATVEYTLQSKKEKSEEELLNASLELMNEEILSCVAAIKEQASQLGIDLTQMATCGVSAGGTLAMNYAYKNADISAIPVKFVFQLAGPASFEPSDWSLLKSIDHITTDADFATMMTGIRITDEMMASKEYLPYIYSVSPTYLVDANSVPTLMGYGLIDHCVPTQLKYPLIDALKENGVPYDYVEFPKSNHGMYNDIDKLQEFINLSLEYCDKYFDK</sequence>
<evidence type="ECO:0000256" key="2">
    <source>
        <dbReference type="SAM" id="Phobius"/>
    </source>
</evidence>
<dbReference type="AlphaFoldDB" id="A0A844KSC1"/>
<proteinExistence type="predicted"/>
<dbReference type="GO" id="GO:0016787">
    <property type="term" value="F:hydrolase activity"/>
    <property type="evidence" value="ECO:0007669"/>
    <property type="project" value="UniProtKB-KW"/>
</dbReference>
<keyword evidence="2" id="KW-0472">Membrane</keyword>
<comment type="caution">
    <text evidence="4">The sequence shown here is derived from an EMBL/GenBank/DDBJ whole genome shotgun (WGS) entry which is preliminary data.</text>
</comment>
<feature type="transmembrane region" description="Helical" evidence="2">
    <location>
        <begin position="43"/>
        <end position="62"/>
    </location>
</feature>
<organism evidence="4 5">
    <name type="scientific">Roseburia faecis</name>
    <dbReference type="NCBI Taxonomy" id="301302"/>
    <lineage>
        <taxon>Bacteria</taxon>
        <taxon>Bacillati</taxon>
        <taxon>Bacillota</taxon>
        <taxon>Clostridia</taxon>
        <taxon>Lachnospirales</taxon>
        <taxon>Lachnospiraceae</taxon>
        <taxon>Roseburia</taxon>
    </lineage>
</organism>
<keyword evidence="1" id="KW-0378">Hydrolase</keyword>
<feature type="domain" description="BD-FAE-like" evidence="3">
    <location>
        <begin position="99"/>
        <end position="309"/>
    </location>
</feature>
<dbReference type="PANTHER" id="PTHR48081">
    <property type="entry name" value="AB HYDROLASE SUPERFAMILY PROTEIN C4A8.06C"/>
    <property type="match status" value="1"/>
</dbReference>
<dbReference type="Pfam" id="PF20434">
    <property type="entry name" value="BD-FAE"/>
    <property type="match status" value="1"/>
</dbReference>
<gene>
    <name evidence="4" type="ORF">GMD30_17355</name>
</gene>
<keyword evidence="2" id="KW-0812">Transmembrane</keyword>
<evidence type="ECO:0000313" key="5">
    <source>
        <dbReference type="Proteomes" id="UP000446657"/>
    </source>
</evidence>
<dbReference type="InterPro" id="IPR050300">
    <property type="entry name" value="GDXG_lipolytic_enzyme"/>
</dbReference>
<name>A0A844KSC1_9FIRM</name>
<dbReference type="SUPFAM" id="SSF53474">
    <property type="entry name" value="alpha/beta-Hydrolases"/>
    <property type="match status" value="1"/>
</dbReference>
<dbReference type="Proteomes" id="UP000446657">
    <property type="component" value="Unassembled WGS sequence"/>
</dbReference>
<evidence type="ECO:0000313" key="4">
    <source>
        <dbReference type="EMBL" id="MTR83377.1"/>
    </source>
</evidence>
<reference evidence="4 5" key="1">
    <citation type="journal article" date="2019" name="Nat. Med.">
        <title>A library of human gut bacterial isolates paired with longitudinal multiomics data enables mechanistic microbiome research.</title>
        <authorList>
            <person name="Poyet M."/>
            <person name="Groussin M."/>
            <person name="Gibbons S.M."/>
            <person name="Avila-Pacheco J."/>
            <person name="Jiang X."/>
            <person name="Kearney S.M."/>
            <person name="Perrotta A.R."/>
            <person name="Berdy B."/>
            <person name="Zhao S."/>
            <person name="Lieberman T.D."/>
            <person name="Swanson P.K."/>
            <person name="Smith M."/>
            <person name="Roesemann S."/>
            <person name="Alexander J.E."/>
            <person name="Rich S.A."/>
            <person name="Livny J."/>
            <person name="Vlamakis H."/>
            <person name="Clish C."/>
            <person name="Bullock K."/>
            <person name="Deik A."/>
            <person name="Scott J."/>
            <person name="Pierce K.A."/>
            <person name="Xavier R.J."/>
            <person name="Alm E.J."/>
        </authorList>
    </citation>
    <scope>NUCLEOTIDE SEQUENCE [LARGE SCALE GENOMIC DNA]</scope>
    <source>
        <strain evidence="4 5">BIOML-A1</strain>
    </source>
</reference>
<accession>A0A844KSC1</accession>
<protein>
    <submittedName>
        <fullName evidence="4">Prolyl oligopeptidase family serine peptidase</fullName>
    </submittedName>
</protein>
<dbReference type="InterPro" id="IPR029058">
    <property type="entry name" value="AB_hydrolase_fold"/>
</dbReference>
<dbReference type="Gene3D" id="3.40.50.1820">
    <property type="entry name" value="alpha/beta hydrolase"/>
    <property type="match status" value="1"/>
</dbReference>
<keyword evidence="2" id="KW-1133">Transmembrane helix</keyword>
<evidence type="ECO:0000256" key="1">
    <source>
        <dbReference type="ARBA" id="ARBA00022801"/>
    </source>
</evidence>
<evidence type="ECO:0000259" key="3">
    <source>
        <dbReference type="Pfam" id="PF20434"/>
    </source>
</evidence>
<dbReference type="EMBL" id="WNAL01000089">
    <property type="protein sequence ID" value="MTR83377.1"/>
    <property type="molecule type" value="Genomic_DNA"/>
</dbReference>